<dbReference type="Gene3D" id="2.60.390.10">
    <property type="entry name" value="Beta-galactosidase, domain 3"/>
    <property type="match status" value="1"/>
</dbReference>
<dbReference type="Gene3D" id="2.60.120.260">
    <property type="entry name" value="Galactose-binding domain-like"/>
    <property type="match status" value="2"/>
</dbReference>
<dbReference type="Pfam" id="PF13364">
    <property type="entry name" value="BetaGal_ABD2"/>
    <property type="match status" value="2"/>
</dbReference>
<dbReference type="InterPro" id="IPR031330">
    <property type="entry name" value="Gly_Hdrlase_35_cat"/>
</dbReference>
<dbReference type="OrthoDB" id="1657402at2759"/>
<evidence type="ECO:0000256" key="4">
    <source>
        <dbReference type="ARBA" id="ARBA00022729"/>
    </source>
</evidence>
<accession>A0A6A6XGQ5</accession>
<dbReference type="InterPro" id="IPR025300">
    <property type="entry name" value="BetaGal_jelly_roll_dom"/>
</dbReference>
<evidence type="ECO:0000313" key="11">
    <source>
        <dbReference type="EMBL" id="KAF2794857.1"/>
    </source>
</evidence>
<dbReference type="GO" id="GO:0004565">
    <property type="term" value="F:beta-galactosidase activity"/>
    <property type="evidence" value="ECO:0007669"/>
    <property type="project" value="UniProtKB-EC"/>
</dbReference>
<dbReference type="InterPro" id="IPR025972">
    <property type="entry name" value="BetaGal_dom3"/>
</dbReference>
<keyword evidence="7" id="KW-0326">Glycosidase</keyword>
<dbReference type="FunFam" id="3.20.20.80:FF:000040">
    <property type="entry name" value="Beta-galactosidase A"/>
    <property type="match status" value="1"/>
</dbReference>
<dbReference type="Gene3D" id="2.102.20.10">
    <property type="entry name" value="Beta-galactosidase, domain 2"/>
    <property type="match status" value="1"/>
</dbReference>
<dbReference type="Pfam" id="PF10435">
    <property type="entry name" value="BetaGal_dom2"/>
    <property type="match status" value="1"/>
</dbReference>
<dbReference type="InterPro" id="IPR018954">
    <property type="entry name" value="Betagal_dom2"/>
</dbReference>
<sequence length="989" mass="108833">MRLLGFLLGGLALISSIIATDNGLQKVVTWDNGSLLINGERIIVMSGEFHYQRLPVPELWLDVFQKFKANGMNTVSIYFFWSYHSASRGKHDFTTPGKDIQVMFDMAKDAGLYVIARPGPYCNAETNGGGFALWTSDGSGGKYRTSDETYRKAWSEWITEVGAIIAKNQITNGGPVILAQIENELQETRYDPKDTLVVYMEQLKTAFRSAGVIVPLTHNEKGFRSKSWSTDYQNVGGAVDVYGLDSYPGGMSCTNPDTGFNLPRTYYQWFQEVAFTQPAYLPEFEGGWFQPWGGFFFDQCQAEQSPEFADVYYKGVIAQRVTLLNLYMAYGGTNWGHSAAPVVYTSYDYDAPLRETREVRDKFKQFKLLALFTRVSKDLHNTVMESNGTKNAVDNASIWTWVLKNPNTEARFYLAENNNTRSRAVTDFSISVKTSAGSISIPNMQLNGRQSRWVVTDYAIGNETLLYSSAEIATYGIFDRPAVVFYLKEGQSGEFAFKSAWQNITFQAYGASSNIKGILTNGSTMYTRFTYKQGKGATVVKFSNGVLVYLLDVPTAYTFFAPPTTKNPNVQANDQIFVFGPYLVRSAHTSGDTAFIVGDNANTTTIEVYTGRASIDKVSWNGQLLPTLKTSYGSLVGQIPGAESRKIALPTLSSFKTADSLPEMSPSYDDSKWIYANKNTTMSPVKPLTLPVLFSSDYGFYTGAKIYRGYFSGTTAASLNITVQGGFAAGWNAWLNGKLIGYHPGNASLTSTNALLSFKGLQLKTKGNVITIVTDYTGHDQTSTGPAGAENPRGILGAQLFGLNNTKLAIDKWKIQGNAGGGKNIDSIRGPMNEGGLYGERLGWHLPGFDTRSWGTGNPVTDGVKGAGISWFTTTFELAIDADLDVPLGVEIEAEKGTVARVLLFVNGYQYGKFLSHIGPQTRFPIPPGIVNTRGVNSLSVAIWAQTDAGAKLSTLRLFEYARYQSGFGFGGIDGKRLQPEWVDRREYA</sequence>
<dbReference type="PANTHER" id="PTHR23421">
    <property type="entry name" value="BETA-GALACTOSIDASE RELATED"/>
    <property type="match status" value="1"/>
</dbReference>
<comment type="similarity">
    <text evidence="2 8">Belongs to the glycosyl hydrolase 35 family.</text>
</comment>
<gene>
    <name evidence="11" type="ORF">K505DRAFT_274359</name>
</gene>
<dbReference type="Pfam" id="PF01301">
    <property type="entry name" value="Glyco_hydro_35"/>
    <property type="match status" value="1"/>
</dbReference>
<dbReference type="SUPFAM" id="SSF49785">
    <property type="entry name" value="Galactose-binding domain-like"/>
    <property type="match status" value="2"/>
</dbReference>
<evidence type="ECO:0000256" key="7">
    <source>
        <dbReference type="ARBA" id="ARBA00023295"/>
    </source>
</evidence>
<dbReference type="InterPro" id="IPR036833">
    <property type="entry name" value="BetaGal_dom3_sf"/>
</dbReference>
<evidence type="ECO:0000256" key="3">
    <source>
        <dbReference type="ARBA" id="ARBA00012756"/>
    </source>
</evidence>
<dbReference type="InterPro" id="IPR008979">
    <property type="entry name" value="Galactose-bd-like_sf"/>
</dbReference>
<dbReference type="AlphaFoldDB" id="A0A6A6XGQ5"/>
<dbReference type="GO" id="GO:0005975">
    <property type="term" value="P:carbohydrate metabolic process"/>
    <property type="evidence" value="ECO:0007669"/>
    <property type="project" value="InterPro"/>
</dbReference>
<dbReference type="EMBL" id="MU001877">
    <property type="protein sequence ID" value="KAF2794857.1"/>
    <property type="molecule type" value="Genomic_DNA"/>
</dbReference>
<evidence type="ECO:0000259" key="10">
    <source>
        <dbReference type="SMART" id="SM01029"/>
    </source>
</evidence>
<organism evidence="11 12">
    <name type="scientific">Melanomma pulvis-pyrius CBS 109.77</name>
    <dbReference type="NCBI Taxonomy" id="1314802"/>
    <lineage>
        <taxon>Eukaryota</taxon>
        <taxon>Fungi</taxon>
        <taxon>Dikarya</taxon>
        <taxon>Ascomycota</taxon>
        <taxon>Pezizomycotina</taxon>
        <taxon>Dothideomycetes</taxon>
        <taxon>Pleosporomycetidae</taxon>
        <taxon>Pleosporales</taxon>
        <taxon>Melanommataceae</taxon>
        <taxon>Melanomma</taxon>
    </lineage>
</organism>
<comment type="catalytic activity">
    <reaction evidence="1">
        <text>Hydrolysis of terminal non-reducing beta-D-galactose residues in beta-D-galactosides.</text>
        <dbReference type="EC" id="3.2.1.23"/>
    </reaction>
</comment>
<evidence type="ECO:0000256" key="2">
    <source>
        <dbReference type="ARBA" id="ARBA00009809"/>
    </source>
</evidence>
<reference evidence="11" key="1">
    <citation type="journal article" date="2020" name="Stud. Mycol.">
        <title>101 Dothideomycetes genomes: a test case for predicting lifestyles and emergence of pathogens.</title>
        <authorList>
            <person name="Haridas S."/>
            <person name="Albert R."/>
            <person name="Binder M."/>
            <person name="Bloem J."/>
            <person name="Labutti K."/>
            <person name="Salamov A."/>
            <person name="Andreopoulos B."/>
            <person name="Baker S."/>
            <person name="Barry K."/>
            <person name="Bills G."/>
            <person name="Bluhm B."/>
            <person name="Cannon C."/>
            <person name="Castanera R."/>
            <person name="Culley D."/>
            <person name="Daum C."/>
            <person name="Ezra D."/>
            <person name="Gonzalez J."/>
            <person name="Henrissat B."/>
            <person name="Kuo A."/>
            <person name="Liang C."/>
            <person name="Lipzen A."/>
            <person name="Lutzoni F."/>
            <person name="Magnuson J."/>
            <person name="Mondo S."/>
            <person name="Nolan M."/>
            <person name="Ohm R."/>
            <person name="Pangilinan J."/>
            <person name="Park H.-J."/>
            <person name="Ramirez L."/>
            <person name="Alfaro M."/>
            <person name="Sun H."/>
            <person name="Tritt A."/>
            <person name="Yoshinaga Y."/>
            <person name="Zwiers L.-H."/>
            <person name="Turgeon B."/>
            <person name="Goodwin S."/>
            <person name="Spatafora J."/>
            <person name="Crous P."/>
            <person name="Grigoriev I."/>
        </authorList>
    </citation>
    <scope>NUCLEOTIDE SEQUENCE</scope>
    <source>
        <strain evidence="11">CBS 109.77</strain>
    </source>
</reference>
<keyword evidence="5 11" id="KW-0378">Hydrolase</keyword>
<dbReference type="InterPro" id="IPR017853">
    <property type="entry name" value="GH"/>
</dbReference>
<dbReference type="FunFam" id="2.60.120.260:FF:000065">
    <property type="entry name" value="Beta-galactosidase A"/>
    <property type="match status" value="1"/>
</dbReference>
<evidence type="ECO:0000256" key="6">
    <source>
        <dbReference type="ARBA" id="ARBA00023180"/>
    </source>
</evidence>
<dbReference type="SMART" id="SM01029">
    <property type="entry name" value="BetaGal_dom2"/>
    <property type="match status" value="1"/>
</dbReference>
<keyword evidence="6" id="KW-0325">Glycoprotein</keyword>
<dbReference type="SUPFAM" id="SSF51011">
    <property type="entry name" value="Glycosyl hydrolase domain"/>
    <property type="match status" value="1"/>
</dbReference>
<dbReference type="InterPro" id="IPR037110">
    <property type="entry name" value="Betagal_dom2_sf"/>
</dbReference>
<feature type="domain" description="Beta-galactosidase" evidence="10">
    <location>
        <begin position="378"/>
        <end position="559"/>
    </location>
</feature>
<keyword evidence="4 9" id="KW-0732">Signal</keyword>
<dbReference type="SUPFAM" id="SSF117100">
    <property type="entry name" value="Beta-galactosidase LacA, domain 3"/>
    <property type="match status" value="1"/>
</dbReference>
<feature type="chain" id="PRO_5025328276" description="beta-galactosidase" evidence="9">
    <location>
        <begin position="20"/>
        <end position="989"/>
    </location>
</feature>
<feature type="signal peptide" evidence="9">
    <location>
        <begin position="1"/>
        <end position="19"/>
    </location>
</feature>
<dbReference type="Proteomes" id="UP000799757">
    <property type="component" value="Unassembled WGS sequence"/>
</dbReference>
<dbReference type="InterPro" id="IPR001944">
    <property type="entry name" value="Glycoside_Hdrlase_35"/>
</dbReference>
<keyword evidence="12" id="KW-1185">Reference proteome</keyword>
<dbReference type="SUPFAM" id="SSF51445">
    <property type="entry name" value="(Trans)glycosidases"/>
    <property type="match status" value="1"/>
</dbReference>
<proteinExistence type="inferred from homology"/>
<dbReference type="PRINTS" id="PR00742">
    <property type="entry name" value="GLHYDRLASE35"/>
</dbReference>
<dbReference type="Gene3D" id="3.20.20.80">
    <property type="entry name" value="Glycosidases"/>
    <property type="match status" value="1"/>
</dbReference>
<dbReference type="Pfam" id="PF13363">
    <property type="entry name" value="BetaGal_dom3"/>
    <property type="match status" value="1"/>
</dbReference>
<evidence type="ECO:0000256" key="5">
    <source>
        <dbReference type="ARBA" id="ARBA00022801"/>
    </source>
</evidence>
<evidence type="ECO:0000256" key="8">
    <source>
        <dbReference type="RuleBase" id="RU003679"/>
    </source>
</evidence>
<dbReference type="EC" id="3.2.1.23" evidence="3"/>
<evidence type="ECO:0000256" key="1">
    <source>
        <dbReference type="ARBA" id="ARBA00001412"/>
    </source>
</evidence>
<evidence type="ECO:0000313" key="12">
    <source>
        <dbReference type="Proteomes" id="UP000799757"/>
    </source>
</evidence>
<evidence type="ECO:0000256" key="9">
    <source>
        <dbReference type="SAM" id="SignalP"/>
    </source>
</evidence>
<name>A0A6A6XGQ5_9PLEO</name>
<protein>
    <recommendedName>
        <fullName evidence="3">beta-galactosidase</fullName>
        <ecNumber evidence="3">3.2.1.23</ecNumber>
    </recommendedName>
</protein>